<dbReference type="Proteomes" id="UP000623967">
    <property type="component" value="Unassembled WGS sequence"/>
</dbReference>
<dbReference type="NCBIfam" id="TIGR03061">
    <property type="entry name" value="pip_yhgE_Nterm"/>
    <property type="match status" value="1"/>
</dbReference>
<feature type="transmembrane region" description="Helical" evidence="5">
    <location>
        <begin position="524"/>
        <end position="548"/>
    </location>
</feature>
<dbReference type="InterPro" id="IPR017501">
    <property type="entry name" value="Phage_infect_YhgE_C"/>
</dbReference>
<evidence type="ECO:0000256" key="5">
    <source>
        <dbReference type="SAM" id="Phobius"/>
    </source>
</evidence>
<dbReference type="EMBL" id="JAESWB010000005">
    <property type="protein sequence ID" value="MBL4950784.1"/>
    <property type="molecule type" value="Genomic_DNA"/>
</dbReference>
<protein>
    <submittedName>
        <fullName evidence="7">YhgE/Pip domain-containing protein</fullName>
    </submittedName>
</protein>
<keyword evidence="4 5" id="KW-0472">Membrane</keyword>
<keyword evidence="8" id="KW-1185">Reference proteome</keyword>
<name>A0ABS1THI4_9BACI</name>
<feature type="domain" description="ABC-2 type transporter transmembrane" evidence="6">
    <location>
        <begin position="23"/>
        <end position="657"/>
    </location>
</feature>
<comment type="subcellular location">
    <subcellularLocation>
        <location evidence="1">Membrane</location>
        <topology evidence="1">Multi-pass membrane protein</topology>
    </subcellularLocation>
</comment>
<dbReference type="Gene3D" id="3.40.1710.10">
    <property type="entry name" value="abc type-2 transporter like domain"/>
    <property type="match status" value="1"/>
</dbReference>
<proteinExistence type="predicted"/>
<reference evidence="7 8" key="1">
    <citation type="submission" date="2021-01" db="EMBL/GenBank/DDBJ databases">
        <title>Genome public.</title>
        <authorList>
            <person name="Liu C."/>
            <person name="Sun Q."/>
        </authorList>
    </citation>
    <scope>NUCLEOTIDE SEQUENCE [LARGE SCALE GENOMIC DNA]</scope>
    <source>
        <strain evidence="7 8">YIM B02564</strain>
    </source>
</reference>
<evidence type="ECO:0000313" key="7">
    <source>
        <dbReference type="EMBL" id="MBL4950784.1"/>
    </source>
</evidence>
<evidence type="ECO:0000256" key="1">
    <source>
        <dbReference type="ARBA" id="ARBA00004141"/>
    </source>
</evidence>
<keyword evidence="2 5" id="KW-0812">Transmembrane</keyword>
<dbReference type="NCBIfam" id="TIGR03057">
    <property type="entry name" value="xxxLxxG_by_4"/>
    <property type="match status" value="2"/>
</dbReference>
<feature type="transmembrane region" description="Helical" evidence="5">
    <location>
        <begin position="585"/>
        <end position="603"/>
    </location>
</feature>
<dbReference type="InterPro" id="IPR017500">
    <property type="entry name" value="Phage_infect_YhgE_N"/>
</dbReference>
<evidence type="ECO:0000313" key="8">
    <source>
        <dbReference type="Proteomes" id="UP000623967"/>
    </source>
</evidence>
<evidence type="ECO:0000256" key="2">
    <source>
        <dbReference type="ARBA" id="ARBA00022692"/>
    </source>
</evidence>
<dbReference type="RefSeq" id="WP_202651456.1">
    <property type="nucleotide sequence ID" value="NZ_JAESWB010000005.1"/>
</dbReference>
<dbReference type="PANTHER" id="PTHR43077">
    <property type="entry name" value="TRANSPORT PERMEASE YVFS-RELATED"/>
    <property type="match status" value="1"/>
</dbReference>
<dbReference type="PANTHER" id="PTHR43077:SF5">
    <property type="entry name" value="PHAGE INFECTION PROTEIN"/>
    <property type="match status" value="1"/>
</dbReference>
<evidence type="ECO:0000256" key="4">
    <source>
        <dbReference type="ARBA" id="ARBA00023136"/>
    </source>
</evidence>
<accession>A0ABS1THI4</accession>
<comment type="caution">
    <text evidence="7">The sequence shown here is derived from an EMBL/GenBank/DDBJ whole genome shotgun (WGS) entry which is preliminary data.</text>
</comment>
<feature type="transmembrane region" description="Helical" evidence="5">
    <location>
        <begin position="554"/>
        <end position="578"/>
    </location>
</feature>
<feature type="transmembrane region" description="Helical" evidence="5">
    <location>
        <begin position="638"/>
        <end position="659"/>
    </location>
</feature>
<organism evidence="7 8">
    <name type="scientific">Neobacillus paridis</name>
    <dbReference type="NCBI Taxonomy" id="2803862"/>
    <lineage>
        <taxon>Bacteria</taxon>
        <taxon>Bacillati</taxon>
        <taxon>Bacillota</taxon>
        <taxon>Bacilli</taxon>
        <taxon>Bacillales</taxon>
        <taxon>Bacillaceae</taxon>
        <taxon>Neobacillus</taxon>
    </lineage>
</organism>
<feature type="transmembrane region" description="Helical" evidence="5">
    <location>
        <begin position="483"/>
        <end position="503"/>
    </location>
</feature>
<evidence type="ECO:0000259" key="6">
    <source>
        <dbReference type="Pfam" id="PF12698"/>
    </source>
</evidence>
<sequence length="674" mass="73238">MEEIKETDRKKALFRMICIVMVALLFVPLLYSGIYLSAFWDPYSRFDKVPVAFVNQDQPVVRDGKTYHLGQDIQDSIEDNKSIGWHFVSYDEAKRGIRGATYYALIVIPADFSKKIAEAKKGKLERPSIIYEGNKGKNYVFAQVSQRAAENIKEKITGTIQKEAVKALTKGLYDVKDSLKDASDGAHDLQTGTKKLAAGSSRLSAGIHDAANGSQKLQDGLEKAAAGQTKLSTGLNTLVDGLEQFKGGITQSASDISVLSEGAKTVSNRLQQLTTAIDQANLSQGLTASADSISQLKEALSQASSLLEKTNDPASIARAREIVAQLITTMNDQDLEKRLTTSASAADDLISILKRLKRGAEKVAEGTKALESAAQGVDQLLDGAKKLQSGSHDLQKGLNTAANKTAELTTGLTKLETGAKQLNAGIDSANQGAGKLQDGLKAGYEKMNDHLTFTVEGISNYVKNPLAIKDKTINKVKYYGEGLAPYFISLSLWLGAMLINLVLSLTKLTDVVKTKFLKTYFRTFISGSILVMIQAVILSLVLVFGMGIDTVNQPLFFLGNMFISVVFFTIMYGLTYAIGLIGTPIVFILFILQLASSGGTFPIETAPKFFRVLSPFFPMTYTVEGLRMITSGITASRLMTITTILAVFLLIFLIGGYILNRVFNGRRTISENPL</sequence>
<dbReference type="InterPro" id="IPR023908">
    <property type="entry name" value="xxxLxxG_rpt"/>
</dbReference>
<dbReference type="InterPro" id="IPR013525">
    <property type="entry name" value="ABC2_TM"/>
</dbReference>
<dbReference type="Gene3D" id="1.10.287.950">
    <property type="entry name" value="Methyl-accepting chemotaxis protein"/>
    <property type="match status" value="1"/>
</dbReference>
<dbReference type="Pfam" id="PF12698">
    <property type="entry name" value="ABC2_membrane_3"/>
    <property type="match status" value="1"/>
</dbReference>
<dbReference type="InterPro" id="IPR051328">
    <property type="entry name" value="T7SS_ABC-Transporter"/>
</dbReference>
<evidence type="ECO:0000256" key="3">
    <source>
        <dbReference type="ARBA" id="ARBA00022989"/>
    </source>
</evidence>
<dbReference type="NCBIfam" id="TIGR03062">
    <property type="entry name" value="pip_yhgE_Cterm"/>
    <property type="match status" value="1"/>
</dbReference>
<keyword evidence="3 5" id="KW-1133">Transmembrane helix</keyword>
<gene>
    <name evidence="7" type="ORF">JK635_00805</name>
</gene>
<feature type="transmembrane region" description="Helical" evidence="5">
    <location>
        <begin position="12"/>
        <end position="40"/>
    </location>
</feature>